<dbReference type="InterPro" id="IPR036097">
    <property type="entry name" value="HisK_dim/P_sf"/>
</dbReference>
<gene>
    <name evidence="13" type="ORF">EYF88_03590</name>
    <name evidence="12" type="ORF">SAMN06265378_10296</name>
</gene>
<dbReference type="Pfam" id="PF02518">
    <property type="entry name" value="HATPase_c"/>
    <property type="match status" value="1"/>
</dbReference>
<dbReference type="GO" id="GO:0005886">
    <property type="term" value="C:plasma membrane"/>
    <property type="evidence" value="ECO:0007669"/>
    <property type="project" value="UniProtKB-SubCell"/>
</dbReference>
<dbReference type="Proteomes" id="UP000198409">
    <property type="component" value="Unassembled WGS sequence"/>
</dbReference>
<accession>A0A238VEY5</accession>
<dbReference type="AlphaFoldDB" id="A0A238VEY5"/>
<evidence type="ECO:0000313" key="14">
    <source>
        <dbReference type="Proteomes" id="UP000198409"/>
    </source>
</evidence>
<feature type="transmembrane region" description="Helical" evidence="10">
    <location>
        <begin position="30"/>
        <end position="47"/>
    </location>
</feature>
<evidence type="ECO:0000256" key="4">
    <source>
        <dbReference type="ARBA" id="ARBA00022475"/>
    </source>
</evidence>
<comment type="subcellular location">
    <subcellularLocation>
        <location evidence="2">Cell membrane</location>
        <topology evidence="2">Multi-pass membrane protein</topology>
    </subcellularLocation>
</comment>
<dbReference type="NCBIfam" id="NF033792">
    <property type="entry name" value="ActS_PrrB_HisK"/>
    <property type="match status" value="1"/>
</dbReference>
<keyword evidence="10" id="KW-0472">Membrane</keyword>
<dbReference type="OrthoDB" id="9785252at2"/>
<dbReference type="InterPro" id="IPR003594">
    <property type="entry name" value="HATPase_dom"/>
</dbReference>
<reference evidence="14" key="2">
    <citation type="submission" date="2017-06" db="EMBL/GenBank/DDBJ databases">
        <authorList>
            <person name="Varghese N."/>
            <person name="Submissions S."/>
        </authorList>
    </citation>
    <scope>NUCLEOTIDE SEQUENCE [LARGE SCALE GENOMIC DNA]</scope>
    <source>
        <strain evidence="14">DSM 26170</strain>
    </source>
</reference>
<dbReference type="SUPFAM" id="SSF47384">
    <property type="entry name" value="Homodimeric domain of signal transducing histidine kinase"/>
    <property type="match status" value="1"/>
</dbReference>
<dbReference type="SUPFAM" id="SSF55874">
    <property type="entry name" value="ATPase domain of HSP90 chaperone/DNA topoisomerase II/histidine kinase"/>
    <property type="match status" value="1"/>
</dbReference>
<keyword evidence="6" id="KW-0808">Transferase</keyword>
<dbReference type="SMART" id="SM00388">
    <property type="entry name" value="HisKA"/>
    <property type="match status" value="1"/>
</dbReference>
<dbReference type="EC" id="2.7.13.3" evidence="3"/>
<evidence type="ECO:0000313" key="13">
    <source>
        <dbReference type="EMBL" id="TBN51989.1"/>
    </source>
</evidence>
<evidence type="ECO:0000256" key="1">
    <source>
        <dbReference type="ARBA" id="ARBA00000085"/>
    </source>
</evidence>
<keyword evidence="7" id="KW-0547">Nucleotide-binding</keyword>
<reference evidence="12" key="1">
    <citation type="submission" date="2017-06" db="EMBL/GenBank/DDBJ databases">
        <authorList>
            <person name="Kim H.J."/>
            <person name="Triplett B.A."/>
        </authorList>
    </citation>
    <scope>NUCLEOTIDE SEQUENCE [LARGE SCALE GENOMIC DNA]</scope>
    <source>
        <strain evidence="12">DSM 26170</strain>
    </source>
</reference>
<feature type="transmembrane region" description="Helical" evidence="10">
    <location>
        <begin position="54"/>
        <end position="75"/>
    </location>
</feature>
<feature type="transmembrane region" description="Helical" evidence="10">
    <location>
        <begin position="131"/>
        <end position="150"/>
    </location>
</feature>
<evidence type="ECO:0000313" key="12">
    <source>
        <dbReference type="EMBL" id="SNR32728.1"/>
    </source>
</evidence>
<dbReference type="PANTHER" id="PTHR44936">
    <property type="entry name" value="SENSOR PROTEIN CREC"/>
    <property type="match status" value="1"/>
</dbReference>
<keyword evidence="10" id="KW-1133">Transmembrane helix</keyword>
<dbReference type="PRINTS" id="PR00344">
    <property type="entry name" value="BCTRLSENSOR"/>
</dbReference>
<dbReference type="Gene3D" id="3.30.565.10">
    <property type="entry name" value="Histidine kinase-like ATPase, C-terminal domain"/>
    <property type="match status" value="1"/>
</dbReference>
<comment type="catalytic activity">
    <reaction evidence="1">
        <text>ATP + protein L-histidine = ADP + protein N-phospho-L-histidine.</text>
        <dbReference type="EC" id="2.7.13.3"/>
    </reaction>
</comment>
<evidence type="ECO:0000256" key="9">
    <source>
        <dbReference type="ARBA" id="ARBA00022840"/>
    </source>
</evidence>
<evidence type="ECO:0000256" key="6">
    <source>
        <dbReference type="ARBA" id="ARBA00022679"/>
    </source>
</evidence>
<keyword evidence="9" id="KW-0067">ATP-binding</keyword>
<organism evidence="12 14">
    <name type="scientific">Paracoccus sediminis</name>
    <dbReference type="NCBI Taxonomy" id="1214787"/>
    <lineage>
        <taxon>Bacteria</taxon>
        <taxon>Pseudomonadati</taxon>
        <taxon>Pseudomonadota</taxon>
        <taxon>Alphaproteobacteria</taxon>
        <taxon>Rhodobacterales</taxon>
        <taxon>Paracoccaceae</taxon>
        <taxon>Paracoccus</taxon>
    </lineage>
</organism>
<dbReference type="PANTHER" id="PTHR44936:SF10">
    <property type="entry name" value="SENSOR PROTEIN RSTB"/>
    <property type="match status" value="1"/>
</dbReference>
<evidence type="ECO:0000256" key="8">
    <source>
        <dbReference type="ARBA" id="ARBA00022777"/>
    </source>
</evidence>
<proteinExistence type="predicted"/>
<dbReference type="EMBL" id="FZNM01000002">
    <property type="protein sequence ID" value="SNR32728.1"/>
    <property type="molecule type" value="Genomic_DNA"/>
</dbReference>
<dbReference type="Proteomes" id="UP000292859">
    <property type="component" value="Unassembled WGS sequence"/>
</dbReference>
<evidence type="ECO:0000256" key="10">
    <source>
        <dbReference type="SAM" id="Phobius"/>
    </source>
</evidence>
<evidence type="ECO:0000256" key="7">
    <source>
        <dbReference type="ARBA" id="ARBA00022741"/>
    </source>
</evidence>
<evidence type="ECO:0000259" key="11">
    <source>
        <dbReference type="PROSITE" id="PS50109"/>
    </source>
</evidence>
<dbReference type="InterPro" id="IPR004358">
    <property type="entry name" value="Sig_transdc_His_kin-like_C"/>
</dbReference>
<dbReference type="InterPro" id="IPR036890">
    <property type="entry name" value="HATPase_C_sf"/>
</dbReference>
<evidence type="ECO:0000256" key="2">
    <source>
        <dbReference type="ARBA" id="ARBA00004651"/>
    </source>
</evidence>
<dbReference type="Pfam" id="PF25323">
    <property type="entry name" value="6TM_PilS"/>
    <property type="match status" value="1"/>
</dbReference>
<reference evidence="13 15" key="3">
    <citation type="submission" date="2019-02" db="EMBL/GenBank/DDBJ databases">
        <authorList>
            <person name="Zhang G."/>
        </authorList>
    </citation>
    <scope>NUCLEOTIDE SEQUENCE [LARGE SCALE GENOMIC DNA]</scope>
    <source>
        <strain evidence="13 15">CMB17</strain>
    </source>
</reference>
<dbReference type="InterPro" id="IPR050980">
    <property type="entry name" value="2C_sensor_his_kinase"/>
</dbReference>
<keyword evidence="10" id="KW-0812">Transmembrane</keyword>
<name>A0A238VEY5_9RHOB</name>
<dbReference type="CDD" id="cd00082">
    <property type="entry name" value="HisKA"/>
    <property type="match status" value="1"/>
</dbReference>
<dbReference type="RefSeq" id="WP_089387144.1">
    <property type="nucleotide sequence ID" value="NZ_FZNM01000002.1"/>
</dbReference>
<dbReference type="PROSITE" id="PS50109">
    <property type="entry name" value="HIS_KIN"/>
    <property type="match status" value="1"/>
</dbReference>
<evidence type="ECO:0000256" key="3">
    <source>
        <dbReference type="ARBA" id="ARBA00012438"/>
    </source>
</evidence>
<dbReference type="InterPro" id="IPR047770">
    <property type="entry name" value="RegB"/>
</dbReference>
<keyword evidence="15" id="KW-1185">Reference proteome</keyword>
<dbReference type="InterPro" id="IPR005467">
    <property type="entry name" value="His_kinase_dom"/>
</dbReference>
<dbReference type="InterPro" id="IPR003661">
    <property type="entry name" value="HisK_dim/P_dom"/>
</dbReference>
<dbReference type="GO" id="GO:0000155">
    <property type="term" value="F:phosphorelay sensor kinase activity"/>
    <property type="evidence" value="ECO:0007669"/>
    <property type="project" value="InterPro"/>
</dbReference>
<dbReference type="GO" id="GO:0005524">
    <property type="term" value="F:ATP binding"/>
    <property type="evidence" value="ECO:0007669"/>
    <property type="project" value="UniProtKB-KW"/>
</dbReference>
<keyword evidence="8 12" id="KW-0418">Kinase</keyword>
<feature type="transmembrane region" description="Helical" evidence="10">
    <location>
        <begin position="162"/>
        <end position="184"/>
    </location>
</feature>
<dbReference type="Gene3D" id="1.10.287.130">
    <property type="match status" value="1"/>
</dbReference>
<feature type="domain" description="Histidine kinase" evidence="11">
    <location>
        <begin position="221"/>
        <end position="426"/>
    </location>
</feature>
<dbReference type="SMART" id="SM00387">
    <property type="entry name" value="HATPase_c"/>
    <property type="match status" value="1"/>
</dbReference>
<evidence type="ECO:0000313" key="15">
    <source>
        <dbReference type="Proteomes" id="UP000292859"/>
    </source>
</evidence>
<keyword evidence="5" id="KW-0597">Phosphoprotein</keyword>
<keyword evidence="4" id="KW-1003">Cell membrane</keyword>
<feature type="transmembrane region" description="Helical" evidence="10">
    <location>
        <begin position="95"/>
        <end position="119"/>
    </location>
</feature>
<dbReference type="EMBL" id="SIRL01000002">
    <property type="protein sequence ID" value="TBN51989.1"/>
    <property type="molecule type" value="Genomic_DNA"/>
</dbReference>
<protein>
    <recommendedName>
        <fullName evidence="3">histidine kinase</fullName>
        <ecNumber evidence="3">2.7.13.3</ecNumber>
    </recommendedName>
</protein>
<evidence type="ECO:0000256" key="5">
    <source>
        <dbReference type="ARBA" id="ARBA00022553"/>
    </source>
</evidence>
<sequence>MADPSFFRSGAPANPPARTEAEPIRMRTLVLLRWFSIAGQLAAVIVARAMGIGFAVEPVLVLIAAAIAMNLWQVLWPPPRTSARLAVVQLFFDVVQISALMALTGGLANPFALLVLAPVTVAATSLDARETVALGTATMALVSAASLFALPLHDVDGRELVLAPTLALGHWTALMIGVVFFAGYAHRVTVELQATSNALFATQMALAREQRLQHLGGVVAAAAHEMGTPLATIKLVAAELADELADRPDLQADAMALRDSAVRCAQILRSMGRAGKDDLHLRTAPLRAMLEDAAEPHAGRGPVVEIRANGPAVQRDPAIIHALRNLIQNAVDFAASRVVIESQIGNGWLCVTIRDDGPGYSPAVLARIGDPYPTGRRGGPPQRKGYDGMGLGLFIAKTLLERSGARLDFANGGPGAIVTVRWPLDRIAADARAPLGDNPTLLP</sequence>